<reference evidence="2 3" key="1">
    <citation type="submission" date="2010-03" db="EMBL/GenBank/DDBJ databases">
        <title>The genome sequence of Faecalibacterium prausnitzii SL3/3.</title>
        <authorList>
            <consortium name="metaHIT consortium -- http://www.metahit.eu/"/>
            <person name="Pajon A."/>
            <person name="Turner K."/>
            <person name="Parkhill J."/>
            <person name="Duncan S."/>
            <person name="Flint H."/>
        </authorList>
    </citation>
    <scope>NUCLEOTIDE SEQUENCE [LARGE SCALE GENOMIC DNA]</scope>
    <source>
        <strain evidence="2 3">SL3/3</strain>
    </source>
</reference>
<dbReference type="KEGG" id="fpa:FPR_23670"/>
<dbReference type="HOGENOM" id="CLU_2478771_0_0_9"/>
<accession>D4KCH2</accession>
<gene>
    <name evidence="2" type="ORF">FPR_23670</name>
</gene>
<protein>
    <submittedName>
        <fullName evidence="2">Uncharacterized protein</fullName>
    </submittedName>
</protein>
<evidence type="ECO:0000256" key="1">
    <source>
        <dbReference type="SAM" id="Phobius"/>
    </source>
</evidence>
<sequence length="87" mass="10243">MDYKDADSLSSKIFALIASATVLIIAIVFLRIIQVDFNNAKWHDGICLKDNTHWQYSNSTHNRFWRCDYYICDNGHVIELVNDYEIR</sequence>
<feature type="transmembrane region" description="Helical" evidence="1">
    <location>
        <begin position="13"/>
        <end position="33"/>
    </location>
</feature>
<dbReference type="RefSeq" id="WP_015538056.1">
    <property type="nucleotide sequence ID" value="NC_021020.1"/>
</dbReference>
<reference evidence="2 3" key="2">
    <citation type="submission" date="2010-03" db="EMBL/GenBank/DDBJ databases">
        <authorList>
            <person name="Pajon A."/>
        </authorList>
    </citation>
    <scope>NUCLEOTIDE SEQUENCE [LARGE SCALE GENOMIC DNA]</scope>
    <source>
        <strain evidence="2 3">SL3/3</strain>
    </source>
</reference>
<keyword evidence="1" id="KW-0812">Transmembrane</keyword>
<dbReference type="AlphaFoldDB" id="D4KCH2"/>
<keyword evidence="1" id="KW-1133">Transmembrane helix</keyword>
<dbReference type="Proteomes" id="UP000007059">
    <property type="component" value="Chromosome"/>
</dbReference>
<name>D4KCH2_9FIRM</name>
<organism evidence="2 3">
    <name type="scientific">Faecalibacterium prausnitzii SL3/3</name>
    <dbReference type="NCBI Taxonomy" id="657322"/>
    <lineage>
        <taxon>Bacteria</taxon>
        <taxon>Bacillati</taxon>
        <taxon>Bacillota</taxon>
        <taxon>Clostridia</taxon>
        <taxon>Eubacteriales</taxon>
        <taxon>Oscillospiraceae</taxon>
        <taxon>Faecalibacterium</taxon>
    </lineage>
</organism>
<evidence type="ECO:0000313" key="3">
    <source>
        <dbReference type="Proteomes" id="UP000007059"/>
    </source>
</evidence>
<keyword evidence="1" id="KW-0472">Membrane</keyword>
<proteinExistence type="predicted"/>
<dbReference type="EMBL" id="FP929046">
    <property type="protein sequence ID" value="CBL02535.1"/>
    <property type="molecule type" value="Genomic_DNA"/>
</dbReference>
<evidence type="ECO:0000313" key="2">
    <source>
        <dbReference type="EMBL" id="CBL02535.1"/>
    </source>
</evidence>